<dbReference type="PANTHER" id="PTHR43639">
    <property type="entry name" value="OXIDOREDUCTASE, SHORT-CHAIN DEHYDROGENASE/REDUCTASE FAMILY (AFU_ORTHOLOGUE AFUA_5G02870)"/>
    <property type="match status" value="1"/>
</dbReference>
<gene>
    <name evidence="3" type="ORF">J2S59_003816</name>
</gene>
<protein>
    <submittedName>
        <fullName evidence="3">NAD(P)-dependent dehydrogenase (Short-subunit alcohol dehydrogenase family)</fullName>
    </submittedName>
</protein>
<dbReference type="InterPro" id="IPR002347">
    <property type="entry name" value="SDR_fam"/>
</dbReference>
<dbReference type="InterPro" id="IPR036291">
    <property type="entry name" value="NAD(P)-bd_dom_sf"/>
</dbReference>
<dbReference type="Proteomes" id="UP001240447">
    <property type="component" value="Unassembled WGS sequence"/>
</dbReference>
<dbReference type="SUPFAM" id="SSF51735">
    <property type="entry name" value="NAD(P)-binding Rossmann-fold domains"/>
    <property type="match status" value="1"/>
</dbReference>
<dbReference type="CDD" id="cd05233">
    <property type="entry name" value="SDR_c"/>
    <property type="match status" value="1"/>
</dbReference>
<accession>A0ABT9NUB3</accession>
<evidence type="ECO:0000313" key="3">
    <source>
        <dbReference type="EMBL" id="MDP9824007.1"/>
    </source>
</evidence>
<dbReference type="RefSeq" id="WP_068125040.1">
    <property type="nucleotide sequence ID" value="NZ_CCXJ01000793.2"/>
</dbReference>
<evidence type="ECO:0000313" key="4">
    <source>
        <dbReference type="Proteomes" id="UP001240447"/>
    </source>
</evidence>
<organism evidence="3 4">
    <name type="scientific">Nocardioides massiliensis</name>
    <dbReference type="NCBI Taxonomy" id="1325935"/>
    <lineage>
        <taxon>Bacteria</taxon>
        <taxon>Bacillati</taxon>
        <taxon>Actinomycetota</taxon>
        <taxon>Actinomycetes</taxon>
        <taxon>Propionibacteriales</taxon>
        <taxon>Nocardioidaceae</taxon>
        <taxon>Nocardioides</taxon>
    </lineage>
</organism>
<dbReference type="Gene3D" id="3.40.50.720">
    <property type="entry name" value="NAD(P)-binding Rossmann-like Domain"/>
    <property type="match status" value="1"/>
</dbReference>
<dbReference type="PRINTS" id="PR00080">
    <property type="entry name" value="SDRFAMILY"/>
</dbReference>
<sequence>MGVLDEKVAIVTGAARGVGEGIATALAKEGARVAVVDRDAITAEETAARLRGWGAEAHYFHCDIRVTAEVDACVAQVVERWGTVDILVNNAVATSAGMAVQDITDEDFDLVWQTGPRATLAFMRACYPHLRGGGRVVNLRSGSEFQTLFGYGHYIAAKSAIGGLTRAAAREWGRDGITVNAVCPFVLSPASEAFFADKPQQLERIISGFSIPRTGDAEADVGRAVVYLVGPDAGYVTGMTLSVDGGAVFTA</sequence>
<comment type="similarity">
    <text evidence="1">Belongs to the short-chain dehydrogenases/reductases (SDR) family.</text>
</comment>
<dbReference type="PRINTS" id="PR00081">
    <property type="entry name" value="GDHRDH"/>
</dbReference>
<keyword evidence="2" id="KW-0560">Oxidoreductase</keyword>
<name>A0ABT9NUB3_9ACTN</name>
<dbReference type="PANTHER" id="PTHR43639:SF1">
    <property type="entry name" value="SHORT-CHAIN DEHYDROGENASE_REDUCTASE FAMILY PROTEIN"/>
    <property type="match status" value="1"/>
</dbReference>
<dbReference type="EMBL" id="JAUSQM010000001">
    <property type="protein sequence ID" value="MDP9824007.1"/>
    <property type="molecule type" value="Genomic_DNA"/>
</dbReference>
<keyword evidence="4" id="KW-1185">Reference proteome</keyword>
<dbReference type="Pfam" id="PF13561">
    <property type="entry name" value="adh_short_C2"/>
    <property type="match status" value="1"/>
</dbReference>
<evidence type="ECO:0000256" key="1">
    <source>
        <dbReference type="ARBA" id="ARBA00006484"/>
    </source>
</evidence>
<comment type="caution">
    <text evidence="3">The sequence shown here is derived from an EMBL/GenBank/DDBJ whole genome shotgun (WGS) entry which is preliminary data.</text>
</comment>
<evidence type="ECO:0000256" key="2">
    <source>
        <dbReference type="ARBA" id="ARBA00023002"/>
    </source>
</evidence>
<reference evidence="3 4" key="1">
    <citation type="submission" date="2023-07" db="EMBL/GenBank/DDBJ databases">
        <title>Sequencing the genomes of 1000 actinobacteria strains.</title>
        <authorList>
            <person name="Klenk H.-P."/>
        </authorList>
    </citation>
    <scope>NUCLEOTIDE SEQUENCE [LARGE SCALE GENOMIC DNA]</scope>
    <source>
        <strain evidence="3 4">GD13</strain>
    </source>
</reference>
<proteinExistence type="inferred from homology"/>